<keyword evidence="2" id="KW-1185">Reference proteome</keyword>
<dbReference type="Proteomes" id="UP001153636">
    <property type="component" value="Chromosome 2"/>
</dbReference>
<organism evidence="1 2">
    <name type="scientific">Psylliodes chrysocephalus</name>
    <dbReference type="NCBI Taxonomy" id="3402493"/>
    <lineage>
        <taxon>Eukaryota</taxon>
        <taxon>Metazoa</taxon>
        <taxon>Ecdysozoa</taxon>
        <taxon>Arthropoda</taxon>
        <taxon>Hexapoda</taxon>
        <taxon>Insecta</taxon>
        <taxon>Pterygota</taxon>
        <taxon>Neoptera</taxon>
        <taxon>Endopterygota</taxon>
        <taxon>Coleoptera</taxon>
        <taxon>Polyphaga</taxon>
        <taxon>Cucujiformia</taxon>
        <taxon>Chrysomeloidea</taxon>
        <taxon>Chrysomelidae</taxon>
        <taxon>Galerucinae</taxon>
        <taxon>Alticini</taxon>
        <taxon>Psylliodes</taxon>
    </lineage>
</organism>
<proteinExistence type="predicted"/>
<reference evidence="1" key="1">
    <citation type="submission" date="2022-01" db="EMBL/GenBank/DDBJ databases">
        <authorList>
            <person name="King R."/>
        </authorList>
    </citation>
    <scope>NUCLEOTIDE SEQUENCE</scope>
</reference>
<dbReference type="OrthoDB" id="6769113at2759"/>
<evidence type="ECO:0000313" key="2">
    <source>
        <dbReference type="Proteomes" id="UP001153636"/>
    </source>
</evidence>
<sequence length="153" mass="18093">MKSSNFFSTKSFENNITNRKISKDKVKVKWLKIQWLRFQNHCPFKIQFKYSNNNDVLFETVDISKRKSVLQAPKLALLYPDGNVINDAKKKDLLQLKEFIPSVYHGFYENLRSAAQGTGGEMLDYPEEEEEEEEEEDELFLPVVRCLIYYFCM</sequence>
<accession>A0A9P0GDQ8</accession>
<evidence type="ECO:0000313" key="1">
    <source>
        <dbReference type="EMBL" id="CAH1107166.1"/>
    </source>
</evidence>
<dbReference type="EMBL" id="OV651814">
    <property type="protein sequence ID" value="CAH1107166.1"/>
    <property type="molecule type" value="Genomic_DNA"/>
</dbReference>
<name>A0A9P0GDQ8_9CUCU</name>
<gene>
    <name evidence="1" type="ORF">PSYICH_LOCUS6809</name>
</gene>
<dbReference type="AlphaFoldDB" id="A0A9P0GDQ8"/>
<protein>
    <submittedName>
        <fullName evidence="1">Uncharacterized protein</fullName>
    </submittedName>
</protein>